<evidence type="ECO:0000313" key="2">
    <source>
        <dbReference type="Proteomes" id="UP000319801"/>
    </source>
</evidence>
<dbReference type="AlphaFoldDB" id="A0A556VBK8"/>
<keyword evidence="2" id="KW-1185">Reference proteome</keyword>
<dbReference type="Proteomes" id="UP000319801">
    <property type="component" value="Unassembled WGS sequence"/>
</dbReference>
<name>A0A556VBK8_BAGYA</name>
<protein>
    <submittedName>
        <fullName evidence="1">Uncharacterized protein</fullName>
    </submittedName>
</protein>
<proteinExistence type="predicted"/>
<sequence>MEFVCELQEKVNTAVKRNYSNSLGLICFRCLAFLCKQIRPCRAVFVSEILQKREGENLLEEWKMRGRGVKRKDLSEMEELLVGRFRGWKVQSHATLEQHVSALTADHHNILKGAVFEPDDDDDEDGVHYLVRFPL</sequence>
<gene>
    <name evidence="1" type="ORF">Baya_15423</name>
</gene>
<evidence type="ECO:0000313" key="1">
    <source>
        <dbReference type="EMBL" id="TTI46059.1"/>
    </source>
</evidence>
<reference evidence="1 2" key="1">
    <citation type="journal article" date="2019" name="Genome Biol. Evol.">
        <title>Whole-Genome Sequencing of the Giant Devil Catfish, Bagarius yarrelli.</title>
        <authorList>
            <person name="Jiang W."/>
            <person name="Lv Y."/>
            <person name="Cheng L."/>
            <person name="Yang K."/>
            <person name="Chao B."/>
            <person name="Wang X."/>
            <person name="Li Y."/>
            <person name="Pan X."/>
            <person name="You X."/>
            <person name="Zhang Y."/>
            <person name="Yang J."/>
            <person name="Li J."/>
            <person name="Zhang X."/>
            <person name="Liu S."/>
            <person name="Sun C."/>
            <person name="Yang J."/>
            <person name="Shi Q."/>
        </authorList>
    </citation>
    <scope>NUCLEOTIDE SEQUENCE [LARGE SCALE GENOMIC DNA]</scope>
    <source>
        <strain evidence="1">JWS20170419001</strain>
        <tissue evidence="1">Muscle</tissue>
    </source>
</reference>
<comment type="caution">
    <text evidence="1">The sequence shown here is derived from an EMBL/GenBank/DDBJ whole genome shotgun (WGS) entry which is preliminary data.</text>
</comment>
<dbReference type="EMBL" id="VCAZ01000215">
    <property type="protein sequence ID" value="TTI46059.1"/>
    <property type="molecule type" value="Genomic_DNA"/>
</dbReference>
<accession>A0A556VBK8</accession>
<organism evidence="1 2">
    <name type="scientific">Bagarius yarrelli</name>
    <name type="common">Goonch</name>
    <name type="synonym">Bagrus yarrelli</name>
    <dbReference type="NCBI Taxonomy" id="175774"/>
    <lineage>
        <taxon>Eukaryota</taxon>
        <taxon>Metazoa</taxon>
        <taxon>Chordata</taxon>
        <taxon>Craniata</taxon>
        <taxon>Vertebrata</taxon>
        <taxon>Euteleostomi</taxon>
        <taxon>Actinopterygii</taxon>
        <taxon>Neopterygii</taxon>
        <taxon>Teleostei</taxon>
        <taxon>Ostariophysi</taxon>
        <taxon>Siluriformes</taxon>
        <taxon>Sisoridae</taxon>
        <taxon>Sisorinae</taxon>
        <taxon>Bagarius</taxon>
    </lineage>
</organism>